<dbReference type="Gene3D" id="2.60.120.10">
    <property type="entry name" value="Jelly Rolls"/>
    <property type="match status" value="1"/>
</dbReference>
<comment type="caution">
    <text evidence="2">The sequence shown here is derived from an EMBL/GenBank/DDBJ whole genome shotgun (WGS) entry which is preliminary data.</text>
</comment>
<dbReference type="InterPro" id="IPR014710">
    <property type="entry name" value="RmlC-like_jellyroll"/>
</dbReference>
<accession>A0ABT6Y4L0</accession>
<reference evidence="2 3" key="1">
    <citation type="submission" date="2023-05" db="EMBL/GenBank/DDBJ databases">
        <title>Novel species of genus Flectobacillus isolated from stream in China.</title>
        <authorList>
            <person name="Lu H."/>
        </authorList>
    </citation>
    <scope>NUCLEOTIDE SEQUENCE [LARGE SCALE GENOMIC DNA]</scope>
    <source>
        <strain evidence="2 3">KCTC 42575</strain>
    </source>
</reference>
<evidence type="ECO:0000313" key="3">
    <source>
        <dbReference type="Proteomes" id="UP001236507"/>
    </source>
</evidence>
<proteinExistence type="predicted"/>
<dbReference type="RefSeq" id="WP_283343620.1">
    <property type="nucleotide sequence ID" value="NZ_JASHIF010000002.1"/>
</dbReference>
<evidence type="ECO:0000259" key="1">
    <source>
        <dbReference type="PROSITE" id="PS50042"/>
    </source>
</evidence>
<dbReference type="SUPFAM" id="SSF51206">
    <property type="entry name" value="cAMP-binding domain-like"/>
    <property type="match status" value="1"/>
</dbReference>
<feature type="domain" description="Cyclic nucleotide-binding" evidence="1">
    <location>
        <begin position="17"/>
        <end position="120"/>
    </location>
</feature>
<dbReference type="InterPro" id="IPR018490">
    <property type="entry name" value="cNMP-bd_dom_sf"/>
</dbReference>
<dbReference type="EMBL" id="JASHIF010000002">
    <property type="protein sequence ID" value="MDI9858399.1"/>
    <property type="molecule type" value="Genomic_DNA"/>
</dbReference>
<name>A0ABT6Y4L0_9BACT</name>
<keyword evidence="3" id="KW-1185">Reference proteome</keyword>
<dbReference type="CDD" id="cd00038">
    <property type="entry name" value="CAP_ED"/>
    <property type="match status" value="1"/>
</dbReference>
<dbReference type="Proteomes" id="UP001236507">
    <property type="component" value="Unassembled WGS sequence"/>
</dbReference>
<sequence>MDNPEESYRSFERTVNAFGILNSEELDQFYALFKPISYTRKSVLTEAGSTEKYLYFVLEGVQRIVFQDDIGHEATFLFTYQGNFGGVLDSMLTGRKTKYTYETLTKSTLLRANIKEVRDLGKIYPAINQLLFEGLLFAFSGLLERLVEIQCYSADEKFRILLIRSPHILQLVPHKYLANYIGIDATNFSKLLNSVKL</sequence>
<protein>
    <submittedName>
        <fullName evidence="2">Crp/Fnr family transcriptional regulator</fullName>
    </submittedName>
</protein>
<organism evidence="2 3">
    <name type="scientific">Flectobacillus roseus</name>
    <dbReference type="NCBI Taxonomy" id="502259"/>
    <lineage>
        <taxon>Bacteria</taxon>
        <taxon>Pseudomonadati</taxon>
        <taxon>Bacteroidota</taxon>
        <taxon>Cytophagia</taxon>
        <taxon>Cytophagales</taxon>
        <taxon>Flectobacillaceae</taxon>
        <taxon>Flectobacillus</taxon>
    </lineage>
</organism>
<dbReference type="PROSITE" id="PS50042">
    <property type="entry name" value="CNMP_BINDING_3"/>
    <property type="match status" value="1"/>
</dbReference>
<dbReference type="InterPro" id="IPR000595">
    <property type="entry name" value="cNMP-bd_dom"/>
</dbReference>
<evidence type="ECO:0000313" key="2">
    <source>
        <dbReference type="EMBL" id="MDI9858399.1"/>
    </source>
</evidence>
<gene>
    <name evidence="2" type="ORF">QM524_04150</name>
</gene>
<dbReference type="Pfam" id="PF00027">
    <property type="entry name" value="cNMP_binding"/>
    <property type="match status" value="1"/>
</dbReference>